<sequence>MLLCRVSILTISIVTSFISNVDLKGSGYIFNNEFARLIDGNTSWLKLTYFTFGPYNRTVKTANVELELFMDVTKENDVMAHLSFFIFKNNEYKKTPISFPKKVCDVLGTRYFDLPNITKNSTFKACPVLKGHQYAYDIMLTSNGWPKFLPEGRFLVELDYVYKDEHIAKIEWFLEIIAV</sequence>
<accession>A0ABM5K9F4</accession>
<proteinExistence type="predicted"/>
<dbReference type="InterPro" id="IPR010512">
    <property type="entry name" value="DUF1091"/>
</dbReference>
<dbReference type="EnsemblMetazoa" id="XM_050650860.1">
    <property type="protein sequence ID" value="XP_050506817.1"/>
    <property type="gene ID" value="LOC126884730"/>
</dbReference>
<dbReference type="SMART" id="SM00697">
    <property type="entry name" value="DM8"/>
    <property type="match status" value="1"/>
</dbReference>
<dbReference type="PANTHER" id="PTHR21112:SF0">
    <property type="entry name" value="CHEMOSENSORY PROTEIN A 29A-RELATED"/>
    <property type="match status" value="1"/>
</dbReference>
<evidence type="ECO:0000313" key="2">
    <source>
        <dbReference type="EnsemblMetazoa" id="XP_050506817.1"/>
    </source>
</evidence>
<name>A0ABM5K9F4_DIAVI</name>
<dbReference type="GeneID" id="126884730"/>
<protein>
    <submittedName>
        <fullName evidence="2">Uncharacterized protein</fullName>
    </submittedName>
</protein>
<dbReference type="Pfam" id="PF06477">
    <property type="entry name" value="DUF1091"/>
    <property type="match status" value="1"/>
</dbReference>
<dbReference type="Proteomes" id="UP001652700">
    <property type="component" value="Unplaced"/>
</dbReference>
<dbReference type="PANTHER" id="PTHR21112">
    <property type="entry name" value="CHEMOSENSORY PROTEIN A 29A-RELATED"/>
    <property type="match status" value="1"/>
</dbReference>
<dbReference type="RefSeq" id="XP_050506817.1">
    <property type="nucleotide sequence ID" value="XM_050650860.1"/>
</dbReference>
<evidence type="ECO:0000313" key="3">
    <source>
        <dbReference type="Proteomes" id="UP001652700"/>
    </source>
</evidence>
<organism evidence="2 3">
    <name type="scientific">Diabrotica virgifera virgifera</name>
    <name type="common">western corn rootworm</name>
    <dbReference type="NCBI Taxonomy" id="50390"/>
    <lineage>
        <taxon>Eukaryota</taxon>
        <taxon>Metazoa</taxon>
        <taxon>Ecdysozoa</taxon>
        <taxon>Arthropoda</taxon>
        <taxon>Hexapoda</taxon>
        <taxon>Insecta</taxon>
        <taxon>Pterygota</taxon>
        <taxon>Neoptera</taxon>
        <taxon>Endopterygota</taxon>
        <taxon>Coleoptera</taxon>
        <taxon>Polyphaga</taxon>
        <taxon>Cucujiformia</taxon>
        <taxon>Chrysomeloidea</taxon>
        <taxon>Chrysomelidae</taxon>
        <taxon>Galerucinae</taxon>
        <taxon>Diabroticina</taxon>
        <taxon>Diabroticites</taxon>
        <taxon>Diabrotica</taxon>
    </lineage>
</organism>
<feature type="signal peptide" evidence="1">
    <location>
        <begin position="1"/>
        <end position="16"/>
    </location>
</feature>
<keyword evidence="1" id="KW-0732">Signal</keyword>
<reference evidence="2" key="1">
    <citation type="submission" date="2025-05" db="UniProtKB">
        <authorList>
            <consortium name="EnsemblMetazoa"/>
        </authorList>
    </citation>
    <scope>IDENTIFICATION</scope>
</reference>
<feature type="chain" id="PRO_5046220209" evidence="1">
    <location>
        <begin position="17"/>
        <end position="179"/>
    </location>
</feature>
<keyword evidence="3" id="KW-1185">Reference proteome</keyword>
<evidence type="ECO:0000256" key="1">
    <source>
        <dbReference type="SAM" id="SignalP"/>
    </source>
</evidence>